<dbReference type="GO" id="GO:0071949">
    <property type="term" value="F:FAD binding"/>
    <property type="evidence" value="ECO:0007669"/>
    <property type="project" value="InterPro"/>
</dbReference>
<dbReference type="PANTHER" id="PTHR42973:SF39">
    <property type="entry name" value="FAD-BINDING PCMH-TYPE DOMAIN-CONTAINING PROTEIN"/>
    <property type="match status" value="1"/>
</dbReference>
<evidence type="ECO:0000259" key="6">
    <source>
        <dbReference type="PROSITE" id="PS51387"/>
    </source>
</evidence>
<dbReference type="Pfam" id="PF08031">
    <property type="entry name" value="BBE"/>
    <property type="match status" value="1"/>
</dbReference>
<dbReference type="InterPro" id="IPR006094">
    <property type="entry name" value="Oxid_FAD_bind_N"/>
</dbReference>
<gene>
    <name evidence="7" type="ORF">TWF718_008315</name>
</gene>
<dbReference type="InterPro" id="IPR016166">
    <property type="entry name" value="FAD-bd_PCMH"/>
</dbReference>
<organism evidence="7 8">
    <name type="scientific">Orbilia javanica</name>
    <dbReference type="NCBI Taxonomy" id="47235"/>
    <lineage>
        <taxon>Eukaryota</taxon>
        <taxon>Fungi</taxon>
        <taxon>Dikarya</taxon>
        <taxon>Ascomycota</taxon>
        <taxon>Pezizomycotina</taxon>
        <taxon>Orbiliomycetes</taxon>
        <taxon>Orbiliales</taxon>
        <taxon>Orbiliaceae</taxon>
        <taxon>Orbilia</taxon>
    </lineage>
</organism>
<dbReference type="PROSITE" id="PS51387">
    <property type="entry name" value="FAD_PCMH"/>
    <property type="match status" value="1"/>
</dbReference>
<evidence type="ECO:0000256" key="3">
    <source>
        <dbReference type="ARBA" id="ARBA00022630"/>
    </source>
</evidence>
<comment type="similarity">
    <text evidence="2">Belongs to the oxygen-dependent FAD-linked oxidoreductase family.</text>
</comment>
<accession>A0AAN8MWS9</accession>
<feature type="domain" description="FAD-binding PCMH-type" evidence="6">
    <location>
        <begin position="65"/>
        <end position="257"/>
    </location>
</feature>
<name>A0AAN8MWS9_9PEZI</name>
<reference evidence="7 8" key="1">
    <citation type="submission" date="2019-10" db="EMBL/GenBank/DDBJ databases">
        <authorList>
            <person name="Palmer J.M."/>
        </authorList>
    </citation>
    <scope>NUCLEOTIDE SEQUENCE [LARGE SCALE GENOMIC DNA]</scope>
    <source>
        <strain evidence="7 8">TWF718</strain>
    </source>
</reference>
<dbReference type="AlphaFoldDB" id="A0AAN8MWS9"/>
<dbReference type="InterPro" id="IPR050416">
    <property type="entry name" value="FAD-linked_Oxidoreductase"/>
</dbReference>
<sequence length="684" mass="76828">MDPVPPLEVFQEIEAVRKKLKEDAENEKSIHRDLSDVLKSEGVLVHLPGEPEYERSVANPNLLYRFSRPGCVVQPLSASDVQTVIREATERNIPMTIKGGGHSYSGFSTTSNGISLDLGKMNRARLNLKVKDGPPVMTMQGGAQWGHAYKHLINGKHDGLIVNGGRCPTVGVGGFILGGGLAPFGRSFGLGSDTLLEATIVTANAEIITVSRKDLDLEEGETDPEKIKKRDLFWALCGAGGGNFGVVVEFKLEVQRLSLDNPLGLVVAGKYEWQPKYEKDEGNPNAKAVVTADTIKTMNRFYSYDWPNRCTIDTSWICTIGKPLTIRFLVYYDGVKSQFTQLIDADGVPEDQKPIPNQFLRRMITKRTVQEPSTRFLHETLVDQWSDEIVRAFPTNKGYSLYASFVFPNGIETIKAITSIINEDMAKFQDRYSNESATMQVTWIHSGGKVAEWGDSETAYPWRQGVYNVYVMLQWDGKWLEMDLRGWLQVFRKKLQKYSLDGKAAYVNFPFPDGMDLSGTDYEHAYYGKNCEKLWDVKAKWDPHRYFQWCQGIQVPRFELKESTSKSYRLAPEKLEEAELVEAELVSCGPESEIMEETKIASPDPEPEDSRGRESVPIVLLTEKNTFSVVNKEPDGVSIQNKEDKASDRKLADQLALEQWKTFEPFGSWSAPSGGIYALTDLGF</sequence>
<evidence type="ECO:0000256" key="5">
    <source>
        <dbReference type="ARBA" id="ARBA00023002"/>
    </source>
</evidence>
<dbReference type="InterPro" id="IPR006093">
    <property type="entry name" value="Oxy_OxRdtase_FAD_BS"/>
</dbReference>
<proteinExistence type="inferred from homology"/>
<dbReference type="PANTHER" id="PTHR42973">
    <property type="entry name" value="BINDING OXIDOREDUCTASE, PUTATIVE (AFU_ORTHOLOGUE AFUA_1G17690)-RELATED"/>
    <property type="match status" value="1"/>
</dbReference>
<dbReference type="SUPFAM" id="SSF56176">
    <property type="entry name" value="FAD-binding/transporter-associated domain-like"/>
    <property type="match status" value="1"/>
</dbReference>
<dbReference type="InterPro" id="IPR016169">
    <property type="entry name" value="FAD-bd_PCMH_sub2"/>
</dbReference>
<dbReference type="PROSITE" id="PS00862">
    <property type="entry name" value="OX2_COVAL_FAD"/>
    <property type="match status" value="1"/>
</dbReference>
<keyword evidence="8" id="KW-1185">Reference proteome</keyword>
<dbReference type="Pfam" id="PF01565">
    <property type="entry name" value="FAD_binding_4"/>
    <property type="match status" value="1"/>
</dbReference>
<keyword evidence="4" id="KW-0274">FAD</keyword>
<evidence type="ECO:0000313" key="7">
    <source>
        <dbReference type="EMBL" id="KAK6342937.1"/>
    </source>
</evidence>
<keyword evidence="5" id="KW-0560">Oxidoreductase</keyword>
<dbReference type="Gene3D" id="3.40.462.20">
    <property type="match status" value="1"/>
</dbReference>
<dbReference type="EMBL" id="JAVHNR010000005">
    <property type="protein sequence ID" value="KAK6342937.1"/>
    <property type="molecule type" value="Genomic_DNA"/>
</dbReference>
<evidence type="ECO:0000256" key="4">
    <source>
        <dbReference type="ARBA" id="ARBA00022827"/>
    </source>
</evidence>
<dbReference type="InterPro" id="IPR012951">
    <property type="entry name" value="BBE"/>
</dbReference>
<dbReference type="Gene3D" id="3.30.465.10">
    <property type="match status" value="1"/>
</dbReference>
<keyword evidence="3" id="KW-0285">Flavoprotein</keyword>
<protein>
    <recommendedName>
        <fullName evidence="6">FAD-binding PCMH-type domain-containing protein</fullName>
    </recommendedName>
</protein>
<dbReference type="InterPro" id="IPR036318">
    <property type="entry name" value="FAD-bd_PCMH-like_sf"/>
</dbReference>
<evidence type="ECO:0000313" key="8">
    <source>
        <dbReference type="Proteomes" id="UP001313282"/>
    </source>
</evidence>
<comment type="caution">
    <text evidence="7">The sequence shown here is derived from an EMBL/GenBank/DDBJ whole genome shotgun (WGS) entry which is preliminary data.</text>
</comment>
<dbReference type="Proteomes" id="UP001313282">
    <property type="component" value="Unassembled WGS sequence"/>
</dbReference>
<dbReference type="GO" id="GO:0016491">
    <property type="term" value="F:oxidoreductase activity"/>
    <property type="evidence" value="ECO:0007669"/>
    <property type="project" value="UniProtKB-KW"/>
</dbReference>
<evidence type="ECO:0000256" key="2">
    <source>
        <dbReference type="ARBA" id="ARBA00005466"/>
    </source>
</evidence>
<evidence type="ECO:0000256" key="1">
    <source>
        <dbReference type="ARBA" id="ARBA00001974"/>
    </source>
</evidence>
<comment type="cofactor">
    <cofactor evidence="1">
        <name>FAD</name>
        <dbReference type="ChEBI" id="CHEBI:57692"/>
    </cofactor>
</comment>